<name>A0ABQ8WBX6_PENCH</name>
<keyword evidence="7" id="KW-0808">Transferase</keyword>
<feature type="transmembrane region" description="Helical" evidence="15">
    <location>
        <begin position="338"/>
        <end position="356"/>
    </location>
</feature>
<dbReference type="InterPro" id="IPR052290">
    <property type="entry name" value="Sphingo_C9-MT"/>
</dbReference>
<dbReference type="PROSITE" id="PS50850">
    <property type="entry name" value="MFS"/>
    <property type="match status" value="1"/>
</dbReference>
<keyword evidence="5" id="KW-0444">Lipid biosynthesis</keyword>
<keyword evidence="18" id="KW-1185">Reference proteome</keyword>
<evidence type="ECO:0000256" key="15">
    <source>
        <dbReference type="SAM" id="Phobius"/>
    </source>
</evidence>
<evidence type="ECO:0000313" key="18">
    <source>
        <dbReference type="Proteomes" id="UP001220256"/>
    </source>
</evidence>
<reference evidence="17 18" key="1">
    <citation type="journal article" date="2023" name="IMA Fungus">
        <title>Comparative genomic study of the Penicillium genus elucidates a diverse pangenome and 15 lateral gene transfer events.</title>
        <authorList>
            <person name="Petersen C."/>
            <person name="Sorensen T."/>
            <person name="Nielsen M.R."/>
            <person name="Sondergaard T.E."/>
            <person name="Sorensen J.L."/>
            <person name="Fitzpatrick D.A."/>
            <person name="Frisvad J.C."/>
            <person name="Nielsen K.L."/>
        </authorList>
    </citation>
    <scope>NUCLEOTIDE SEQUENCE [LARGE SCALE GENOMIC DNA]</scope>
    <source>
        <strain evidence="17 18">IBT 3361</strain>
    </source>
</reference>
<accession>A0ABQ8WBX6</accession>
<keyword evidence="8" id="KW-0949">S-adenosyl-L-methionine</keyword>
<dbReference type="CDD" id="cd02440">
    <property type="entry name" value="AdoMet_MTases"/>
    <property type="match status" value="1"/>
</dbReference>
<evidence type="ECO:0000256" key="2">
    <source>
        <dbReference type="ARBA" id="ARBA00004760"/>
    </source>
</evidence>
<dbReference type="EC" id="2.1.1.317" evidence="14"/>
<keyword evidence="10" id="KW-0746">Sphingolipid metabolism</keyword>
<dbReference type="Gene3D" id="1.20.1250.20">
    <property type="entry name" value="MFS general substrate transporter like domains"/>
    <property type="match status" value="2"/>
</dbReference>
<feature type="transmembrane region" description="Helical" evidence="15">
    <location>
        <begin position="368"/>
        <end position="387"/>
    </location>
</feature>
<dbReference type="Proteomes" id="UP001220256">
    <property type="component" value="Unassembled WGS sequence"/>
</dbReference>
<dbReference type="PANTHER" id="PTHR45197">
    <property type="entry name" value="SYNTHASE, PUTATIVE (AFU_ORTHOLOGUE AFUA_7G04190)-RELATED"/>
    <property type="match status" value="1"/>
</dbReference>
<feature type="transmembrane region" description="Helical" evidence="15">
    <location>
        <begin position="171"/>
        <end position="191"/>
    </location>
</feature>
<evidence type="ECO:0000256" key="4">
    <source>
        <dbReference type="ARBA" id="ARBA00010815"/>
    </source>
</evidence>
<comment type="pathway">
    <text evidence="3">Sphingolipid metabolism.</text>
</comment>
<comment type="caution">
    <text evidence="17">The sequence shown here is derived from an EMBL/GenBank/DDBJ whole genome shotgun (WGS) entry which is preliminary data.</text>
</comment>
<evidence type="ECO:0000256" key="10">
    <source>
        <dbReference type="ARBA" id="ARBA00022919"/>
    </source>
</evidence>
<feature type="transmembrane region" description="Helical" evidence="15">
    <location>
        <begin position="233"/>
        <end position="253"/>
    </location>
</feature>
<dbReference type="EMBL" id="JAPVEB010000005">
    <property type="protein sequence ID" value="KAJ5264151.1"/>
    <property type="molecule type" value="Genomic_DNA"/>
</dbReference>
<dbReference type="SUPFAM" id="SSF103473">
    <property type="entry name" value="MFS general substrate transporter"/>
    <property type="match status" value="1"/>
</dbReference>
<feature type="transmembrane region" description="Helical" evidence="15">
    <location>
        <begin position="393"/>
        <end position="416"/>
    </location>
</feature>
<dbReference type="InterPro" id="IPR020846">
    <property type="entry name" value="MFS_dom"/>
</dbReference>
<keyword evidence="9 15" id="KW-0812">Transmembrane</keyword>
<dbReference type="Pfam" id="PF02353">
    <property type="entry name" value="CMAS"/>
    <property type="match status" value="1"/>
</dbReference>
<dbReference type="InterPro" id="IPR036259">
    <property type="entry name" value="MFS_trans_sf"/>
</dbReference>
<keyword evidence="13 15" id="KW-0472">Membrane</keyword>
<evidence type="ECO:0000256" key="9">
    <source>
        <dbReference type="ARBA" id="ARBA00022692"/>
    </source>
</evidence>
<comment type="pathway">
    <text evidence="2">Lipid metabolism; sphingolipid metabolism.</text>
</comment>
<dbReference type="Gene3D" id="3.40.50.150">
    <property type="entry name" value="Vaccinia Virus protein VP39"/>
    <property type="match status" value="1"/>
</dbReference>
<evidence type="ECO:0000256" key="5">
    <source>
        <dbReference type="ARBA" id="ARBA00022516"/>
    </source>
</evidence>
<proteinExistence type="inferred from homology"/>
<evidence type="ECO:0000256" key="3">
    <source>
        <dbReference type="ARBA" id="ARBA00004991"/>
    </source>
</evidence>
<feature type="transmembrane region" description="Helical" evidence="15">
    <location>
        <begin position="302"/>
        <end position="326"/>
    </location>
</feature>
<dbReference type="PANTHER" id="PTHR45197:SF1">
    <property type="entry name" value="SPHINGOLIPID C9-METHYLTRANSFERASE A-RELATED"/>
    <property type="match status" value="1"/>
</dbReference>
<feature type="transmembrane region" description="Helical" evidence="15">
    <location>
        <begin position="69"/>
        <end position="86"/>
    </location>
</feature>
<evidence type="ECO:0000256" key="13">
    <source>
        <dbReference type="ARBA" id="ARBA00023136"/>
    </source>
</evidence>
<keyword evidence="12" id="KW-0443">Lipid metabolism</keyword>
<evidence type="ECO:0000256" key="7">
    <source>
        <dbReference type="ARBA" id="ARBA00022679"/>
    </source>
</evidence>
<feature type="domain" description="Major facilitator superfamily (MFS) profile" evidence="16">
    <location>
        <begin position="73"/>
        <end position="486"/>
    </location>
</feature>
<evidence type="ECO:0000256" key="6">
    <source>
        <dbReference type="ARBA" id="ARBA00022603"/>
    </source>
</evidence>
<evidence type="ECO:0000259" key="16">
    <source>
        <dbReference type="PROSITE" id="PS50850"/>
    </source>
</evidence>
<keyword evidence="11 15" id="KW-1133">Transmembrane helix</keyword>
<evidence type="ECO:0000313" key="17">
    <source>
        <dbReference type="EMBL" id="KAJ5264151.1"/>
    </source>
</evidence>
<sequence>MEGKKETLPEVVEPQSVYDVQHIEENLKVSVAGKINQGEDSELYLEAIQRYPNDEAIDKDAEKRLKRKLDIHLIPLLGICYFFYYVDKTTLSYAAIFGIKEDLNLVGTEYSWLSSIFYFGWLVWAIPSNLLMQRSRRMAWYLAFNIFMWGVLLMCQAASQNFDALAALRVLSGAFEAIADPAFMVVVSTYYTRAEQPWRISAYYLWNGIGVAGGGLIGYGIGNIKGALQSWRYEFLIIGAVCSAWGIALALLLPNSPATFWGFNRDEKLMMIARLRSNQTGIEGQKIKWEQVKEAYLDYKTWLFTILGFLANIPNGGISNFSTLVIQGLGFDTLNTTLLGIPQGVIVVIWIVLGGYANEHMPKNSRTLVCALFMVPTIAGALGFLLAPDNAYVGRLICFYLTGSYQASFVISLSLITSNTGGQSKKMIVSGMIWFGACVGNIAGPFFYKSEQAPGYPLGIGSLLVANCLELALFFVLRYAFIWENRRKEKTRDELRERGGEDELMADSTAFADLTDAQNPNFEGDSAEKSLPAAAMSSPDLNSDIDFIQTPPAKPSKFETPEDCGIPLTDSAAIHNAPLPVDGAGNQGFSNSLLIGLLVGVPAVLAYLLGGGMKTTIFLGLITTVPILVGYWTWTSSCSSRMTDKGKLPGRPIEQYLKFKNEADRAKWHGKKRVPMQTFCEMYLDGVVDFNGDTLDILEYRHDWAHFGFTWDLFKYIFLTFARDVLLHTKDQDDQQIRPNYDRGNDHYAWFLGPRMIYTSGIISDTSKEETLEEMQDNKMAIVCEKLGLKQDETMLDIGCGWGTLAKFASLNYGAKVTGLTIARHQTAWGNDALQRAGITEAQSRILCMDYRDIPHAQYDKITQLEMGEHVGIRKLTTFFRQCYDMLKDDGAMYVQLSGLRQTWQYEDLIWGLFLNKYIFRGADASTPLWYYTMCLERAGFEIKSIDTVGVHYSGTLWRWYRNWLGNADTIKAKYGQRWFRIWELFLAWSVIASRQGSATCYQILVVKNLNSTHRINGVASQFGLSAALASSKKAGKSKLEIV</sequence>
<evidence type="ECO:0000256" key="11">
    <source>
        <dbReference type="ARBA" id="ARBA00022989"/>
    </source>
</evidence>
<keyword evidence="6" id="KW-0489">Methyltransferase</keyword>
<gene>
    <name evidence="17" type="ORF">N7505_008072</name>
</gene>
<evidence type="ECO:0000256" key="12">
    <source>
        <dbReference type="ARBA" id="ARBA00023098"/>
    </source>
</evidence>
<dbReference type="InterPro" id="IPR029063">
    <property type="entry name" value="SAM-dependent_MTases_sf"/>
</dbReference>
<evidence type="ECO:0000256" key="1">
    <source>
        <dbReference type="ARBA" id="ARBA00004141"/>
    </source>
</evidence>
<feature type="transmembrane region" description="Helical" evidence="15">
    <location>
        <begin position="203"/>
        <end position="221"/>
    </location>
</feature>
<evidence type="ECO:0000256" key="8">
    <source>
        <dbReference type="ARBA" id="ARBA00022691"/>
    </source>
</evidence>
<evidence type="ECO:0000256" key="14">
    <source>
        <dbReference type="ARBA" id="ARBA00039020"/>
    </source>
</evidence>
<organism evidence="17 18">
    <name type="scientific">Penicillium chrysogenum</name>
    <name type="common">Penicillium notatum</name>
    <dbReference type="NCBI Taxonomy" id="5076"/>
    <lineage>
        <taxon>Eukaryota</taxon>
        <taxon>Fungi</taxon>
        <taxon>Dikarya</taxon>
        <taxon>Ascomycota</taxon>
        <taxon>Pezizomycotina</taxon>
        <taxon>Eurotiomycetes</taxon>
        <taxon>Eurotiomycetidae</taxon>
        <taxon>Eurotiales</taxon>
        <taxon>Aspergillaceae</taxon>
        <taxon>Penicillium</taxon>
        <taxon>Penicillium chrysogenum species complex</taxon>
    </lineage>
</organism>
<comment type="subcellular location">
    <subcellularLocation>
        <location evidence="1">Membrane</location>
        <topology evidence="1">Multi-pass membrane protein</topology>
    </subcellularLocation>
</comment>
<feature type="transmembrane region" description="Helical" evidence="15">
    <location>
        <begin position="139"/>
        <end position="159"/>
    </location>
</feature>
<feature type="transmembrane region" description="Helical" evidence="15">
    <location>
        <begin position="616"/>
        <end position="634"/>
    </location>
</feature>
<protein>
    <recommendedName>
        <fullName evidence="14">sphingolipid C(9)-methyltransferase</fullName>
        <ecNumber evidence="14">2.1.1.317</ecNumber>
    </recommendedName>
</protein>
<feature type="transmembrane region" description="Helical" evidence="15">
    <location>
        <begin position="428"/>
        <end position="448"/>
    </location>
</feature>
<dbReference type="InterPro" id="IPR011701">
    <property type="entry name" value="MFS"/>
</dbReference>
<dbReference type="Pfam" id="PF07690">
    <property type="entry name" value="MFS_1"/>
    <property type="match status" value="1"/>
</dbReference>
<feature type="transmembrane region" description="Helical" evidence="15">
    <location>
        <begin position="110"/>
        <end position="127"/>
    </location>
</feature>
<feature type="transmembrane region" description="Helical" evidence="15">
    <location>
        <begin position="460"/>
        <end position="481"/>
    </location>
</feature>
<feature type="transmembrane region" description="Helical" evidence="15">
    <location>
        <begin position="593"/>
        <end position="610"/>
    </location>
</feature>
<dbReference type="SUPFAM" id="SSF53335">
    <property type="entry name" value="S-adenosyl-L-methionine-dependent methyltransferases"/>
    <property type="match status" value="1"/>
</dbReference>
<comment type="similarity">
    <text evidence="4">Belongs to the CFA/CMAS family.</text>
</comment>